<organism evidence="6">
    <name type="scientific">uncultured Anaerotruncus sp</name>
    <dbReference type="NCBI Taxonomy" id="905011"/>
    <lineage>
        <taxon>Bacteria</taxon>
        <taxon>Bacillati</taxon>
        <taxon>Bacillota</taxon>
        <taxon>Clostridia</taxon>
        <taxon>Eubacteriales</taxon>
        <taxon>Oscillospiraceae</taxon>
        <taxon>Anaerotruncus</taxon>
        <taxon>environmental samples</taxon>
    </lineage>
</organism>
<proteinExistence type="inferred from homology"/>
<dbReference type="PANTHER" id="PTHR24220:SF689">
    <property type="entry name" value="LIPOPROTEIN-RELEASING SYSTEM ATP-BINDING PROTEIN LOLD"/>
    <property type="match status" value="1"/>
</dbReference>
<dbReference type="SMART" id="SM00382">
    <property type="entry name" value="AAA"/>
    <property type="match status" value="1"/>
</dbReference>
<dbReference type="FunFam" id="3.40.50.300:FF:000056">
    <property type="entry name" value="Cell division ATP-binding protein FtsE"/>
    <property type="match status" value="1"/>
</dbReference>
<evidence type="ECO:0000256" key="4">
    <source>
        <dbReference type="ARBA" id="ARBA00022840"/>
    </source>
</evidence>
<name>A0A1C6I3C2_9FIRM</name>
<dbReference type="InterPro" id="IPR017911">
    <property type="entry name" value="MacB-like_ATP-bd"/>
</dbReference>
<dbReference type="InterPro" id="IPR017871">
    <property type="entry name" value="ABC_transporter-like_CS"/>
</dbReference>
<evidence type="ECO:0000259" key="5">
    <source>
        <dbReference type="PROSITE" id="PS50893"/>
    </source>
</evidence>
<dbReference type="InterPro" id="IPR003439">
    <property type="entry name" value="ABC_transporter-like_ATP-bd"/>
</dbReference>
<dbReference type="EC" id="3.6.3.-" evidence="6"/>
<comment type="similarity">
    <text evidence="1">Belongs to the ABC transporter superfamily.</text>
</comment>
<dbReference type="EMBL" id="FMHG01000001">
    <property type="protein sequence ID" value="SCJ64411.1"/>
    <property type="molecule type" value="Genomic_DNA"/>
</dbReference>
<gene>
    <name evidence="6" type="primary">metN2</name>
    <name evidence="6" type="ORF">SAMEA3545359_01219</name>
</gene>
<keyword evidence="6" id="KW-0378">Hydrolase</keyword>
<dbReference type="PROSITE" id="PS00211">
    <property type="entry name" value="ABC_TRANSPORTER_1"/>
    <property type="match status" value="1"/>
</dbReference>
<evidence type="ECO:0000256" key="1">
    <source>
        <dbReference type="ARBA" id="ARBA00005417"/>
    </source>
</evidence>
<reference evidence="6" key="1">
    <citation type="submission" date="2015-09" db="EMBL/GenBank/DDBJ databases">
        <authorList>
            <consortium name="Pathogen Informatics"/>
        </authorList>
    </citation>
    <scope>NUCLEOTIDE SEQUENCE</scope>
    <source>
        <strain evidence="6">2789STDY5834896</strain>
    </source>
</reference>
<dbReference type="InterPro" id="IPR015854">
    <property type="entry name" value="ABC_transpr_LolD-like"/>
</dbReference>
<dbReference type="GO" id="GO:0005524">
    <property type="term" value="F:ATP binding"/>
    <property type="evidence" value="ECO:0007669"/>
    <property type="project" value="UniProtKB-KW"/>
</dbReference>
<dbReference type="AlphaFoldDB" id="A0A1C6I3C2"/>
<dbReference type="CDD" id="cd03255">
    <property type="entry name" value="ABC_MJ0796_LolCDE_FtsE"/>
    <property type="match status" value="1"/>
</dbReference>
<accession>A0A1C6I3C2</accession>
<dbReference type="PROSITE" id="PS50893">
    <property type="entry name" value="ABC_TRANSPORTER_2"/>
    <property type="match status" value="1"/>
</dbReference>
<keyword evidence="2" id="KW-0813">Transport</keyword>
<dbReference type="InterPro" id="IPR003593">
    <property type="entry name" value="AAA+_ATPase"/>
</dbReference>
<dbReference type="InterPro" id="IPR027417">
    <property type="entry name" value="P-loop_NTPase"/>
</dbReference>
<dbReference type="GO" id="GO:0022857">
    <property type="term" value="F:transmembrane transporter activity"/>
    <property type="evidence" value="ECO:0007669"/>
    <property type="project" value="TreeGrafter"/>
</dbReference>
<dbReference type="GO" id="GO:0005886">
    <property type="term" value="C:plasma membrane"/>
    <property type="evidence" value="ECO:0007669"/>
    <property type="project" value="UniProtKB-ARBA"/>
</dbReference>
<feature type="domain" description="ABC transporter" evidence="5">
    <location>
        <begin position="4"/>
        <end position="220"/>
    </location>
</feature>
<protein>
    <submittedName>
        <fullName evidence="6">Methionine import ATP-binding protein MetN 2</fullName>
        <ecNumber evidence="6">3.6.3.-</ecNumber>
    </submittedName>
</protein>
<evidence type="ECO:0000313" key="6">
    <source>
        <dbReference type="EMBL" id="SCJ64411.1"/>
    </source>
</evidence>
<keyword evidence="4 6" id="KW-0067">ATP-binding</keyword>
<sequence length="221" mass="24252">MSILQMEQVSYQYAGSKKKVLKKINMAFEPGKLYVVVGRSGAGKSTLLALLSGLDLCTEGNMYYEGQDMKVLDRDGYRAKSIGVIFQGYNLLTNATALENIVLSMNISGSREKDKREYALKLLEKVGIDRDTAVRKVLKLSGGEQQRVGIARAIAHEPAIIIADEPTGNLDGDTEKNIMEILRSLAHDQGKCVIVVTHSKAVSKYADELWGLNAGNLVFLK</sequence>
<keyword evidence="3" id="KW-0547">Nucleotide-binding</keyword>
<dbReference type="SUPFAM" id="SSF52540">
    <property type="entry name" value="P-loop containing nucleoside triphosphate hydrolases"/>
    <property type="match status" value="1"/>
</dbReference>
<evidence type="ECO:0000256" key="2">
    <source>
        <dbReference type="ARBA" id="ARBA00022448"/>
    </source>
</evidence>
<dbReference type="PANTHER" id="PTHR24220">
    <property type="entry name" value="IMPORT ATP-BINDING PROTEIN"/>
    <property type="match status" value="1"/>
</dbReference>
<dbReference type="GO" id="GO:0016887">
    <property type="term" value="F:ATP hydrolysis activity"/>
    <property type="evidence" value="ECO:0007669"/>
    <property type="project" value="InterPro"/>
</dbReference>
<dbReference type="Pfam" id="PF00005">
    <property type="entry name" value="ABC_tran"/>
    <property type="match status" value="1"/>
</dbReference>
<evidence type="ECO:0000256" key="3">
    <source>
        <dbReference type="ARBA" id="ARBA00022741"/>
    </source>
</evidence>
<dbReference type="Gene3D" id="3.40.50.300">
    <property type="entry name" value="P-loop containing nucleotide triphosphate hydrolases"/>
    <property type="match status" value="1"/>
</dbReference>